<evidence type="ECO:0000313" key="1">
    <source>
        <dbReference type="EMBL" id="ERL51887.1"/>
    </source>
</evidence>
<dbReference type="PATRIC" id="fig|1178482.3.peg.1568"/>
<dbReference type="PANTHER" id="PTHR13812:SF19">
    <property type="entry name" value="KETIMINE REDUCTASE MU-CRYSTALLIN"/>
    <property type="match status" value="1"/>
</dbReference>
<organism evidence="1 2">
    <name type="scientific">Halomonas huangheensis</name>
    <dbReference type="NCBI Taxonomy" id="1178482"/>
    <lineage>
        <taxon>Bacteria</taxon>
        <taxon>Pseudomonadati</taxon>
        <taxon>Pseudomonadota</taxon>
        <taxon>Gammaproteobacteria</taxon>
        <taxon>Oceanospirillales</taxon>
        <taxon>Halomonadaceae</taxon>
        <taxon>Halomonas</taxon>
    </lineage>
</organism>
<dbReference type="PANTHER" id="PTHR13812">
    <property type="entry name" value="KETIMINE REDUCTASE MU-CRYSTALLIN"/>
    <property type="match status" value="1"/>
</dbReference>
<dbReference type="Proteomes" id="UP000019113">
    <property type="component" value="Unassembled WGS sequence"/>
</dbReference>
<dbReference type="eggNOG" id="COG2423">
    <property type="taxonomic scope" value="Bacteria"/>
</dbReference>
<proteinExistence type="predicted"/>
<dbReference type="InterPro" id="IPR003462">
    <property type="entry name" value="ODC_Mu_crystall"/>
</dbReference>
<evidence type="ECO:0008006" key="3">
    <source>
        <dbReference type="Google" id="ProtNLM"/>
    </source>
</evidence>
<evidence type="ECO:0000313" key="2">
    <source>
        <dbReference type="Proteomes" id="UP000019113"/>
    </source>
</evidence>
<dbReference type="InterPro" id="IPR023401">
    <property type="entry name" value="ODC_N"/>
</dbReference>
<accession>W1N8J2</accession>
<dbReference type="InterPro" id="IPR036291">
    <property type="entry name" value="NAD(P)-bd_dom_sf"/>
</dbReference>
<dbReference type="STRING" id="1178482.AR456_15055"/>
<dbReference type="Gene3D" id="3.30.1780.10">
    <property type="entry name" value="ornithine cyclodeaminase, domain 1"/>
    <property type="match status" value="1"/>
</dbReference>
<dbReference type="PIRSF" id="PIRSF001439">
    <property type="entry name" value="CryM"/>
    <property type="match status" value="1"/>
</dbReference>
<gene>
    <name evidence="1" type="ORF">BJB45_12025</name>
</gene>
<dbReference type="Gene3D" id="3.40.50.720">
    <property type="entry name" value="NAD(P)-binding Rossmann-like Domain"/>
    <property type="match status" value="1"/>
</dbReference>
<comment type="caution">
    <text evidence="1">The sequence shown here is derived from an EMBL/GenBank/DDBJ whole genome shotgun (WGS) entry which is preliminary data.</text>
</comment>
<dbReference type="NCBIfam" id="NF006141">
    <property type="entry name" value="PRK08291.1"/>
    <property type="match status" value="1"/>
</dbReference>
<reference evidence="1 2" key="1">
    <citation type="submission" date="2013-08" db="EMBL/GenBank/DDBJ databases">
        <title>draft genome of Halomonas huanghegensis, strain BJGMM-B45T.</title>
        <authorList>
            <person name="Miao C."/>
            <person name="Wan Y."/>
            <person name="Jin W."/>
        </authorList>
    </citation>
    <scope>NUCLEOTIDE SEQUENCE [LARGE SCALE GENOMIC DNA]</scope>
    <source>
        <strain evidence="1 2">BJGMM-B45</strain>
    </source>
</reference>
<dbReference type="SUPFAM" id="SSF51735">
    <property type="entry name" value="NAD(P)-binding Rossmann-fold domains"/>
    <property type="match status" value="1"/>
</dbReference>
<dbReference type="Pfam" id="PF02423">
    <property type="entry name" value="OCD_Mu_crystall"/>
    <property type="match status" value="1"/>
</dbReference>
<protein>
    <recommendedName>
        <fullName evidence="3">Cyclodeaminase</fullName>
    </recommendedName>
</protein>
<dbReference type="EMBL" id="AVBC01000020">
    <property type="protein sequence ID" value="ERL51887.1"/>
    <property type="molecule type" value="Genomic_DNA"/>
</dbReference>
<dbReference type="AlphaFoldDB" id="W1N8J2"/>
<sequence>MTGPVSWPLIYELVARWKSLELSSLPCSVALGGRFDNGRGSGMQLFQRDRITEVVKIDVAALEAVEEGFAALGRGTVVQPPILSMTIEESNGEVDVKTAHIRGNSRFAIKVSPGFFDNPKIGLPSLNGLMMVFSAKTGLVDAVLFDEGYLTMVRTALAGAIAAKHLSREDSHRVTVLGAGEQATKQIEALQLVRDIRVVDVWARRRDAAETWAIPVRAKGLEVNVHDSASLACRQADIIITTTPSQTPILNGDDLPDGVHVTAMGSDSPEKRELDESVMTGADVFVCDTRAQSESNGELKAFAGRNVPFEVIELGQVIAEGKQVRKDRSDITVCDLTGTGVQDTAIAGFALARLEQEQN</sequence>
<keyword evidence="2" id="KW-1185">Reference proteome</keyword>
<dbReference type="GO" id="GO:0005737">
    <property type="term" value="C:cytoplasm"/>
    <property type="evidence" value="ECO:0007669"/>
    <property type="project" value="TreeGrafter"/>
</dbReference>
<name>W1N8J2_9GAMM</name>